<keyword evidence="2" id="KW-0560">Oxidoreductase</keyword>
<evidence type="ECO:0000256" key="1">
    <source>
        <dbReference type="ARBA" id="ARBA00007118"/>
    </source>
</evidence>
<dbReference type="AlphaFoldDB" id="L9X656"/>
<dbReference type="OrthoDB" id="287850at2157"/>
<dbReference type="PANTHER" id="PTHR43673:SF10">
    <property type="entry name" value="NADH DEHYDROGENASE_NAD(P)H NITROREDUCTASE XCC3605-RELATED"/>
    <property type="match status" value="1"/>
</dbReference>
<accession>L9X656</accession>
<dbReference type="EMBL" id="AOIB01000025">
    <property type="protein sequence ID" value="ELY57185.1"/>
    <property type="molecule type" value="Genomic_DNA"/>
</dbReference>
<evidence type="ECO:0000313" key="5">
    <source>
        <dbReference type="Proteomes" id="UP000011688"/>
    </source>
</evidence>
<sequence length="247" mass="28319">MIASNSRTANAEDEPIRIDDLDQRSIDHVLTTTRAVRRRLDLERPVPLEVVNECLEIGLQAPTGYNLQNWRWLVITDEETRRELAEIYRRSLEPFVELMDDELPEDEQTRRVAASSLYLAEHLHEVPVHVIPCTTLSVSGERELWDRMEYESDPLNMAASSVYGEVWPAAWSFMLALRSRGLGSSLTMIHLAEEPTVAELLEVPDGVSQAGLIPVAYFKGEDFRRGNRRPLEEVAFYDRWERTDPLG</sequence>
<dbReference type="GO" id="GO:0016491">
    <property type="term" value="F:oxidoreductase activity"/>
    <property type="evidence" value="ECO:0007669"/>
    <property type="project" value="UniProtKB-KW"/>
</dbReference>
<dbReference type="InterPro" id="IPR000415">
    <property type="entry name" value="Nitroreductase-like"/>
</dbReference>
<comment type="caution">
    <text evidence="4">The sequence shown here is derived from an EMBL/GenBank/DDBJ whole genome shotgun (WGS) entry which is preliminary data.</text>
</comment>
<dbReference type="PANTHER" id="PTHR43673">
    <property type="entry name" value="NAD(P)H NITROREDUCTASE YDGI-RELATED"/>
    <property type="match status" value="1"/>
</dbReference>
<dbReference type="Pfam" id="PF00881">
    <property type="entry name" value="Nitroreductase"/>
    <property type="match status" value="1"/>
</dbReference>
<gene>
    <name evidence="4" type="ORF">C491_11808</name>
</gene>
<keyword evidence="5" id="KW-1185">Reference proteome</keyword>
<dbReference type="RefSeq" id="WP_005556419.1">
    <property type="nucleotide sequence ID" value="NZ_AOIB01000025.1"/>
</dbReference>
<dbReference type="Gene3D" id="3.40.109.10">
    <property type="entry name" value="NADH Oxidase"/>
    <property type="match status" value="1"/>
</dbReference>
<name>L9X656_9EURY</name>
<dbReference type="InterPro" id="IPR029479">
    <property type="entry name" value="Nitroreductase"/>
</dbReference>
<evidence type="ECO:0000256" key="2">
    <source>
        <dbReference type="ARBA" id="ARBA00023002"/>
    </source>
</evidence>
<dbReference type="CDD" id="cd02062">
    <property type="entry name" value="Nitro_FMN_reductase"/>
    <property type="match status" value="1"/>
</dbReference>
<dbReference type="Proteomes" id="UP000011688">
    <property type="component" value="Unassembled WGS sequence"/>
</dbReference>
<protein>
    <submittedName>
        <fullName evidence="4">Nitroreductase family protein</fullName>
    </submittedName>
</protein>
<dbReference type="PATRIC" id="fig|1227497.3.peg.2439"/>
<comment type="similarity">
    <text evidence="1">Belongs to the nitroreductase family.</text>
</comment>
<organism evidence="4 5">
    <name type="scientific">Natronococcus amylolyticus DSM 10524</name>
    <dbReference type="NCBI Taxonomy" id="1227497"/>
    <lineage>
        <taxon>Archaea</taxon>
        <taxon>Methanobacteriati</taxon>
        <taxon>Methanobacteriota</taxon>
        <taxon>Stenosarchaea group</taxon>
        <taxon>Halobacteria</taxon>
        <taxon>Halobacteriales</taxon>
        <taxon>Natrialbaceae</taxon>
        <taxon>Natronococcus</taxon>
    </lineage>
</organism>
<dbReference type="SUPFAM" id="SSF55469">
    <property type="entry name" value="FMN-dependent nitroreductase-like"/>
    <property type="match status" value="1"/>
</dbReference>
<reference evidence="4 5" key="1">
    <citation type="journal article" date="2014" name="PLoS Genet.">
        <title>Phylogenetically driven sequencing of extremely halophilic archaea reveals strategies for static and dynamic osmo-response.</title>
        <authorList>
            <person name="Becker E.A."/>
            <person name="Seitzer P.M."/>
            <person name="Tritt A."/>
            <person name="Larsen D."/>
            <person name="Krusor M."/>
            <person name="Yao A.I."/>
            <person name="Wu D."/>
            <person name="Madern D."/>
            <person name="Eisen J.A."/>
            <person name="Darling A.E."/>
            <person name="Facciotti M.T."/>
        </authorList>
    </citation>
    <scope>NUCLEOTIDE SEQUENCE [LARGE SCALE GENOMIC DNA]</scope>
    <source>
        <strain evidence="4 5">DSM 10524</strain>
    </source>
</reference>
<feature type="domain" description="Nitroreductase" evidence="3">
    <location>
        <begin position="34"/>
        <end position="217"/>
    </location>
</feature>
<proteinExistence type="inferred from homology"/>
<evidence type="ECO:0000259" key="3">
    <source>
        <dbReference type="Pfam" id="PF00881"/>
    </source>
</evidence>
<dbReference type="STRING" id="1227497.C491_11808"/>
<evidence type="ECO:0000313" key="4">
    <source>
        <dbReference type="EMBL" id="ELY57185.1"/>
    </source>
</evidence>
<dbReference type="eggNOG" id="arCOG00288">
    <property type="taxonomic scope" value="Archaea"/>
</dbReference>